<sequence length="102" mass="11237">MKKKLFILVIIIMSLNKSYAAITYGAGTASCGAWVKASRDGGSNDAFNLSWVHGYLSALQVPYDLKEADNSSIRLFLDEYCKSNPFDSISDAVHKLSLELIE</sequence>
<dbReference type="PROSITE" id="PS51257">
    <property type="entry name" value="PROKAR_LIPOPROTEIN"/>
    <property type="match status" value="1"/>
</dbReference>
<dbReference type="Proteomes" id="UP001159663">
    <property type="component" value="Unassembled WGS sequence"/>
</dbReference>
<dbReference type="EMBL" id="JAKMYX010000051">
    <property type="protein sequence ID" value="MDH5922171.1"/>
    <property type="molecule type" value="Genomic_DNA"/>
</dbReference>
<evidence type="ECO:0008006" key="4">
    <source>
        <dbReference type="Google" id="ProtNLM"/>
    </source>
</evidence>
<evidence type="ECO:0000256" key="1">
    <source>
        <dbReference type="SAM" id="SignalP"/>
    </source>
</evidence>
<evidence type="ECO:0000313" key="3">
    <source>
        <dbReference type="Proteomes" id="UP001159663"/>
    </source>
</evidence>
<comment type="caution">
    <text evidence="2">The sequence shown here is derived from an EMBL/GenBank/DDBJ whole genome shotgun (WGS) entry which is preliminary data.</text>
</comment>
<proteinExistence type="predicted"/>
<dbReference type="RefSeq" id="WP_280534186.1">
    <property type="nucleotide sequence ID" value="NZ_JAKMYX010000051.1"/>
</dbReference>
<evidence type="ECO:0000313" key="2">
    <source>
        <dbReference type="EMBL" id="MDH5922171.1"/>
    </source>
</evidence>
<organism evidence="2 3">
    <name type="scientific">Vibrio splendidus</name>
    <dbReference type="NCBI Taxonomy" id="29497"/>
    <lineage>
        <taxon>Bacteria</taxon>
        <taxon>Pseudomonadati</taxon>
        <taxon>Pseudomonadota</taxon>
        <taxon>Gammaproteobacteria</taxon>
        <taxon>Vibrionales</taxon>
        <taxon>Vibrionaceae</taxon>
        <taxon>Vibrio</taxon>
    </lineage>
</organism>
<feature type="chain" id="PRO_5041301985" description="Rap1a immunity protein domain-containing protein" evidence="1">
    <location>
        <begin position="21"/>
        <end position="102"/>
    </location>
</feature>
<keyword evidence="1" id="KW-0732">Signal</keyword>
<feature type="signal peptide" evidence="1">
    <location>
        <begin position="1"/>
        <end position="20"/>
    </location>
</feature>
<gene>
    <name evidence="2" type="ORF">L8R85_14130</name>
</gene>
<accession>A0AA43JXX7</accession>
<dbReference type="AlphaFoldDB" id="A0AA43JXX7"/>
<protein>
    <recommendedName>
        <fullName evidence="4">Rap1a immunity protein domain-containing protein</fullName>
    </recommendedName>
</protein>
<reference evidence="2" key="1">
    <citation type="submission" date="2022-01" db="EMBL/GenBank/DDBJ databases">
        <title>Vibrio aestuarianus Clade A and Clade B isolates are associated with Pacific oyster (Crassostrea gigas) disease outbreaks across Ireland.</title>
        <authorList>
            <person name="Coyle N."/>
            <person name="O'Toole C."/>
            <person name="Thomas J.C.L."/>
            <person name="Ryder D."/>
            <person name="Cheslett D."/>
            <person name="Feist S."/>
            <person name="Bean T."/>
            <person name="Joseph A."/>
            <person name="Waina A."/>
            <person name="Feil E."/>
            <person name="Verner-Jeffreys D.W."/>
        </authorList>
    </citation>
    <scope>NUCLEOTIDE SEQUENCE</scope>
    <source>
        <strain evidence="2">S/17/14 A</strain>
    </source>
</reference>
<name>A0AA43JXX7_VIBSP</name>